<evidence type="ECO:0000313" key="2">
    <source>
        <dbReference type="EMBL" id="MEA9355793.1"/>
    </source>
</evidence>
<dbReference type="RefSeq" id="WP_323575423.1">
    <property type="nucleotide sequence ID" value="NZ_JAYGJQ010000001.1"/>
</dbReference>
<dbReference type="EMBL" id="JAYGJQ010000001">
    <property type="protein sequence ID" value="MEA9355793.1"/>
    <property type="molecule type" value="Genomic_DNA"/>
</dbReference>
<gene>
    <name evidence="2" type="ORF">SHI21_06260</name>
</gene>
<dbReference type="InterPro" id="IPR036374">
    <property type="entry name" value="OxRdtase_Mopterin-bd_sf"/>
</dbReference>
<sequence length="253" mass="28670">MKESKTKLVSAKKLNLRLLLSIAIGLLMAVSAYVGFKLVKSGPTLDETPALIRHSFILNERFWSQFYSSGDLSVKKPNPPAGKEPRVNGFLGLEDDLVLKNYKVTIESGNKKLSLPISAFHVTPKFGYATDFRCVEGWSEIIQFAGAKFSDFMEFYHVGRKSDGTYYNYVGFETPDRKYYVSIDIESMLHPQTLLAYEMNGKGLREANGAPLRLAIPIKYGFKNLKRIGKIFFSDTRPPDYWAENGYDWYAAL</sequence>
<dbReference type="PANTHER" id="PTHR43032">
    <property type="entry name" value="PROTEIN-METHIONINE-SULFOXIDE REDUCTASE"/>
    <property type="match status" value="1"/>
</dbReference>
<protein>
    <submittedName>
        <fullName evidence="2">Molybdopterin-dependent oxidoreductase</fullName>
    </submittedName>
</protein>
<feature type="domain" description="Oxidoreductase molybdopterin-binding" evidence="1">
    <location>
        <begin position="100"/>
        <end position="242"/>
    </location>
</feature>
<dbReference type="SUPFAM" id="SSF56524">
    <property type="entry name" value="Oxidoreductase molybdopterin-binding domain"/>
    <property type="match status" value="1"/>
</dbReference>
<dbReference type="InterPro" id="IPR000572">
    <property type="entry name" value="OxRdtase_Mopterin-bd_dom"/>
</dbReference>
<reference evidence="2 3" key="1">
    <citation type="submission" date="2023-11" db="EMBL/GenBank/DDBJ databases">
        <title>A Novel Polar Bacteriovorax (B. antarcticus) Isolated from the Biocrust in Antarctica.</title>
        <authorList>
            <person name="Mun W."/>
            <person name="Choi S.Y."/>
            <person name="Mitchell R.J."/>
        </authorList>
    </citation>
    <scope>NUCLEOTIDE SEQUENCE [LARGE SCALE GENOMIC DNA]</scope>
    <source>
        <strain evidence="2 3">PP10</strain>
    </source>
</reference>
<proteinExistence type="predicted"/>
<comment type="caution">
    <text evidence="2">The sequence shown here is derived from an EMBL/GenBank/DDBJ whole genome shotgun (WGS) entry which is preliminary data.</text>
</comment>
<dbReference type="Gene3D" id="3.90.420.10">
    <property type="entry name" value="Oxidoreductase, molybdopterin-binding domain"/>
    <property type="match status" value="1"/>
</dbReference>
<name>A0ABU5VTS5_9BACT</name>
<evidence type="ECO:0000259" key="1">
    <source>
        <dbReference type="Pfam" id="PF00174"/>
    </source>
</evidence>
<evidence type="ECO:0000313" key="3">
    <source>
        <dbReference type="Proteomes" id="UP001302274"/>
    </source>
</evidence>
<keyword evidence="3" id="KW-1185">Reference proteome</keyword>
<accession>A0ABU5VTS5</accession>
<dbReference type="Proteomes" id="UP001302274">
    <property type="component" value="Unassembled WGS sequence"/>
</dbReference>
<dbReference type="Pfam" id="PF00174">
    <property type="entry name" value="Oxidored_molyb"/>
    <property type="match status" value="1"/>
</dbReference>
<organism evidence="2 3">
    <name type="scientific">Bacteriovorax antarcticus</name>
    <dbReference type="NCBI Taxonomy" id="3088717"/>
    <lineage>
        <taxon>Bacteria</taxon>
        <taxon>Pseudomonadati</taxon>
        <taxon>Bdellovibrionota</taxon>
        <taxon>Bacteriovoracia</taxon>
        <taxon>Bacteriovoracales</taxon>
        <taxon>Bacteriovoracaceae</taxon>
        <taxon>Bacteriovorax</taxon>
    </lineage>
</organism>